<evidence type="ECO:0000313" key="7">
    <source>
        <dbReference type="Proteomes" id="UP001589750"/>
    </source>
</evidence>
<keyword evidence="7" id="KW-1185">Reference proteome</keyword>
<protein>
    <submittedName>
        <fullName evidence="6">Decaprenyl-phosphate phosphoribosyltransferase</fullName>
        <ecNumber evidence="6">2.4.2.45</ecNumber>
    </submittedName>
</protein>
<sequence>MTAAATRPGSTTRGLLRAIRPRQWSKNLLVLAAPVLSGELAEGDVVRQTSIAFVAFCCAASGVYLINDAGDIEADRAHPTKRNRPIAAGIVPQRTAYVVGVVLNLVAVALALLAGWELAVVVTTYLVMSAVYSRWLKHEPVLDIAIIASGFLLRAIAGGVASGIELSQWFLLSASFGSLFMAAGKRYAEAALDDPGLVRRSLTRYTPTYLRFVWTMSAGLLIMTYGLWAFELADDADGSPLFVASMAPFVLAVMRYAVSIDAGVAGEPEEIALRDRVLQVLALVWLVLVAGAVYL</sequence>
<dbReference type="GO" id="GO:0016757">
    <property type="term" value="F:glycosyltransferase activity"/>
    <property type="evidence" value="ECO:0007669"/>
    <property type="project" value="UniProtKB-KW"/>
</dbReference>
<name>A0ABV5KFH9_9ACTN</name>
<evidence type="ECO:0000256" key="1">
    <source>
        <dbReference type="ARBA" id="ARBA00004141"/>
    </source>
</evidence>
<comment type="subcellular location">
    <subcellularLocation>
        <location evidence="1">Membrane</location>
        <topology evidence="1">Multi-pass membrane protein</topology>
    </subcellularLocation>
</comment>
<keyword evidence="4 5" id="KW-0472">Membrane</keyword>
<feature type="transmembrane region" description="Helical" evidence="5">
    <location>
        <begin position="142"/>
        <end position="164"/>
    </location>
</feature>
<evidence type="ECO:0000256" key="5">
    <source>
        <dbReference type="SAM" id="Phobius"/>
    </source>
</evidence>
<dbReference type="NCBIfam" id="NF008978">
    <property type="entry name" value="PRK12324.1-4"/>
    <property type="match status" value="1"/>
</dbReference>
<dbReference type="EC" id="2.4.2.45" evidence="6"/>
<feature type="transmembrane region" description="Helical" evidence="5">
    <location>
        <begin position="91"/>
        <end position="112"/>
    </location>
</feature>
<dbReference type="Gene3D" id="1.10.357.140">
    <property type="entry name" value="UbiA prenyltransferase"/>
    <property type="match status" value="1"/>
</dbReference>
<feature type="transmembrane region" description="Helical" evidence="5">
    <location>
        <begin position="242"/>
        <end position="265"/>
    </location>
</feature>
<accession>A0ABV5KFH9</accession>
<dbReference type="Pfam" id="PF01040">
    <property type="entry name" value="UbiA"/>
    <property type="match status" value="1"/>
</dbReference>
<feature type="transmembrane region" description="Helical" evidence="5">
    <location>
        <begin position="277"/>
        <end position="294"/>
    </location>
</feature>
<evidence type="ECO:0000256" key="2">
    <source>
        <dbReference type="ARBA" id="ARBA00022692"/>
    </source>
</evidence>
<proteinExistence type="predicted"/>
<gene>
    <name evidence="6" type="ORF">ACFFRI_17525</name>
</gene>
<dbReference type="EMBL" id="JBHMDG010000026">
    <property type="protein sequence ID" value="MFB9314863.1"/>
    <property type="molecule type" value="Genomic_DNA"/>
</dbReference>
<dbReference type="Proteomes" id="UP001589750">
    <property type="component" value="Unassembled WGS sequence"/>
</dbReference>
<evidence type="ECO:0000256" key="4">
    <source>
        <dbReference type="ARBA" id="ARBA00023136"/>
    </source>
</evidence>
<organism evidence="6 7">
    <name type="scientific">Nocardioides plantarum</name>
    <dbReference type="NCBI Taxonomy" id="29299"/>
    <lineage>
        <taxon>Bacteria</taxon>
        <taxon>Bacillati</taxon>
        <taxon>Actinomycetota</taxon>
        <taxon>Actinomycetes</taxon>
        <taxon>Propionibacteriales</taxon>
        <taxon>Nocardioidaceae</taxon>
        <taxon>Nocardioides</taxon>
    </lineage>
</organism>
<feature type="transmembrane region" description="Helical" evidence="5">
    <location>
        <begin position="209"/>
        <end position="230"/>
    </location>
</feature>
<keyword evidence="6" id="KW-0328">Glycosyltransferase</keyword>
<reference evidence="6 7" key="1">
    <citation type="submission" date="2024-09" db="EMBL/GenBank/DDBJ databases">
        <authorList>
            <person name="Sun Q."/>
            <person name="Mori K."/>
        </authorList>
    </citation>
    <scope>NUCLEOTIDE SEQUENCE [LARGE SCALE GENOMIC DNA]</scope>
    <source>
        <strain evidence="6 7">JCM 9626</strain>
    </source>
</reference>
<keyword evidence="3 5" id="KW-1133">Transmembrane helix</keyword>
<dbReference type="InterPro" id="IPR000537">
    <property type="entry name" value="UbiA_prenyltransferase"/>
</dbReference>
<dbReference type="CDD" id="cd13963">
    <property type="entry name" value="PT_UbiA_2"/>
    <property type="match status" value="1"/>
</dbReference>
<evidence type="ECO:0000313" key="6">
    <source>
        <dbReference type="EMBL" id="MFB9314863.1"/>
    </source>
</evidence>
<dbReference type="RefSeq" id="WP_140010000.1">
    <property type="nucleotide sequence ID" value="NZ_JBHMDG010000026.1"/>
</dbReference>
<comment type="caution">
    <text evidence="6">The sequence shown here is derived from an EMBL/GenBank/DDBJ whole genome shotgun (WGS) entry which is preliminary data.</text>
</comment>
<keyword evidence="6" id="KW-0808">Transferase</keyword>
<dbReference type="InterPro" id="IPR044878">
    <property type="entry name" value="UbiA_sf"/>
</dbReference>
<keyword evidence="2 5" id="KW-0812">Transmembrane</keyword>
<evidence type="ECO:0000256" key="3">
    <source>
        <dbReference type="ARBA" id="ARBA00022989"/>
    </source>
</evidence>